<dbReference type="AlphaFoldDB" id="A0A151SD87"/>
<dbReference type="Proteomes" id="UP000075243">
    <property type="component" value="Unassembled WGS sequence"/>
</dbReference>
<keyword evidence="3" id="KW-1185">Reference proteome</keyword>
<name>A0A151SD87_CAJCA</name>
<dbReference type="Pfam" id="PF07727">
    <property type="entry name" value="RVT_2"/>
    <property type="match status" value="1"/>
</dbReference>
<dbReference type="Gramene" id="C.cajan_25267.t">
    <property type="protein sequence ID" value="C.cajan_25267.t"/>
    <property type="gene ID" value="C.cajan_25267"/>
</dbReference>
<dbReference type="InterPro" id="IPR043502">
    <property type="entry name" value="DNA/RNA_pol_sf"/>
</dbReference>
<dbReference type="InterPro" id="IPR013103">
    <property type="entry name" value="RVT_2"/>
</dbReference>
<organism evidence="2 3">
    <name type="scientific">Cajanus cajan</name>
    <name type="common">Pigeon pea</name>
    <name type="synonym">Cajanus indicus</name>
    <dbReference type="NCBI Taxonomy" id="3821"/>
    <lineage>
        <taxon>Eukaryota</taxon>
        <taxon>Viridiplantae</taxon>
        <taxon>Streptophyta</taxon>
        <taxon>Embryophyta</taxon>
        <taxon>Tracheophyta</taxon>
        <taxon>Spermatophyta</taxon>
        <taxon>Magnoliopsida</taxon>
        <taxon>eudicotyledons</taxon>
        <taxon>Gunneridae</taxon>
        <taxon>Pentapetalae</taxon>
        <taxon>rosids</taxon>
        <taxon>fabids</taxon>
        <taxon>Fabales</taxon>
        <taxon>Fabaceae</taxon>
        <taxon>Papilionoideae</taxon>
        <taxon>50 kb inversion clade</taxon>
        <taxon>NPAAA clade</taxon>
        <taxon>indigoferoid/millettioid clade</taxon>
        <taxon>Phaseoleae</taxon>
        <taxon>Cajanus</taxon>
    </lineage>
</organism>
<feature type="domain" description="Reverse transcriptase Ty1/copia-type" evidence="1">
    <location>
        <begin position="379"/>
        <end position="620"/>
    </location>
</feature>
<accession>A0A151SD87</accession>
<dbReference type="SUPFAM" id="SSF56672">
    <property type="entry name" value="DNA/RNA polymerases"/>
    <property type="match status" value="1"/>
</dbReference>
<dbReference type="EMBL" id="KQ483420">
    <property type="protein sequence ID" value="KYP52782.1"/>
    <property type="molecule type" value="Genomic_DNA"/>
</dbReference>
<proteinExistence type="predicted"/>
<reference evidence="2" key="1">
    <citation type="journal article" date="2012" name="Nat. Biotechnol.">
        <title>Draft genome sequence of pigeonpea (Cajanus cajan), an orphan legume crop of resource-poor farmers.</title>
        <authorList>
            <person name="Varshney R.K."/>
            <person name="Chen W."/>
            <person name="Li Y."/>
            <person name="Bharti A.K."/>
            <person name="Saxena R.K."/>
            <person name="Schlueter J.A."/>
            <person name="Donoghue M.T."/>
            <person name="Azam S."/>
            <person name="Fan G."/>
            <person name="Whaley A.M."/>
            <person name="Farmer A.D."/>
            <person name="Sheridan J."/>
            <person name="Iwata A."/>
            <person name="Tuteja R."/>
            <person name="Penmetsa R.V."/>
            <person name="Wu W."/>
            <person name="Upadhyaya H.D."/>
            <person name="Yang S.P."/>
            <person name="Shah T."/>
            <person name="Saxena K.B."/>
            <person name="Michael T."/>
            <person name="McCombie W.R."/>
            <person name="Yang B."/>
            <person name="Zhang G."/>
            <person name="Yang H."/>
            <person name="Wang J."/>
            <person name="Spillane C."/>
            <person name="Cook D.R."/>
            <person name="May G.D."/>
            <person name="Xu X."/>
            <person name="Jackson S.A."/>
        </authorList>
    </citation>
    <scope>NUCLEOTIDE SEQUENCE [LARGE SCALE GENOMIC DNA]</scope>
</reference>
<sequence>MCALSEEEYTKVHSFRSAKQMWDTLALTYEGSLEVKCNKLSLLARKYELFEMEESESIQTMFGRFQTIVNELSFLGRTYDNFDHIDKLLRSLPSKWRPQVTALRASKNLEKLSLEELIGLLKVHEKIHSMMKKKGEIRWRKYNRPFREKAQPLCYECKKPECPKLEKEKEKEKKLVPFKKKKAMMATWEDLDTTSSEEDEEVNFCLMVDADSSSESHNEEVTESDLKILEHAYNQLLSDSAKISTAYKEHKKIILELLEENRLLKDENTKLLSTYQEVIKLTQENDLLRSDLSKFTLGTKNLEHLLKHSRSGKDRTGLGFVESESEAKIRTYASSLYGKNGHFTSECSHMHKKRDSKTSNTNIHGPKFVWVPKIKIVPVVDLVPKPKDRTIIGTKWVYKNKMDKSGNVIRNKAMLVTKEYSQQEVIDFTETFAAVARIEAIRMLLAFVACTGMKLYQMDVKSAFLNGTILEEVYVCQPPGFENELQSSYVFKLNKALYRLKQAPRAWYEKLSSFLVENNFIRGKIDNTLFRKVIKDDFIIVQIYVDDIIFGATNEKLCQEFSKLMQDEFEMSMMGELKFFLGLQIVQSEKGVKIHQKKYTKELLQKFKMEDAKPMKTPMHPSTTLGLDEESPDVDKTMYRGMVGSLLYLTASRHDIMFSICVYARFQVRPKEVHLQEVKRILRYLKGTPNLGISFYRSQNFSLLGYCDADYAGDKWERKSTSGGCHFLGRCLVSWTSKRQSTIALSTCEAEYVATGQCLTQLLWIKHQLEDYDIYESSIPVLCDNIAAINISKNLVLHSSDGLLPSWERPRRLRWERDSLLRP</sequence>
<evidence type="ECO:0000259" key="1">
    <source>
        <dbReference type="Pfam" id="PF07727"/>
    </source>
</evidence>
<dbReference type="PANTHER" id="PTHR11439">
    <property type="entry name" value="GAG-POL-RELATED RETROTRANSPOSON"/>
    <property type="match status" value="1"/>
</dbReference>
<evidence type="ECO:0000313" key="2">
    <source>
        <dbReference type="EMBL" id="KYP52782.1"/>
    </source>
</evidence>
<protein>
    <submittedName>
        <fullName evidence="2">Retrovirus-related Pol polyprotein from transposon TNT 1-94</fullName>
    </submittedName>
</protein>
<dbReference type="CDD" id="cd09272">
    <property type="entry name" value="RNase_HI_RT_Ty1"/>
    <property type="match status" value="1"/>
</dbReference>
<evidence type="ECO:0000313" key="3">
    <source>
        <dbReference type="Proteomes" id="UP000075243"/>
    </source>
</evidence>
<dbReference type="Pfam" id="PF14223">
    <property type="entry name" value="Retrotran_gag_2"/>
    <property type="match status" value="1"/>
</dbReference>
<dbReference type="PANTHER" id="PTHR11439:SF442">
    <property type="entry name" value="CYSTEINE-RICH RLK (RECEPTOR-LIKE PROTEIN KINASE) 8"/>
    <property type="match status" value="1"/>
</dbReference>
<gene>
    <name evidence="2" type="ORF">KK1_025317</name>
</gene>